<dbReference type="InterPro" id="IPR011990">
    <property type="entry name" value="TPR-like_helical_dom_sf"/>
</dbReference>
<sequence length="411" mass="45214">MSRPLHFTIRTFTSTALLQSPAAPNHILNKIRALLASEKLHEAIALFYNSPPQSHSPQAYATLFRACARHGLLHQGQHLHRHMLTYGCNPPDVVVSNHLVNLYVKCGDLGVARELFDEMPVRNVVSWTALVSGYAQQGREAECLSLFCEMLMHCRPNEFGFASVVACCGFESGRQVHALAVKTGWDASVFVGNALISMYGKRGGCTNEGRNVFEGMGFRNVVSWNAVLAGFQFRKLGTQGIKFFREMLGDGVGFDGASLVSVLSCLDDCFADGSIDVALKYCFQLHCLCVKSGFLGKVEVVSALVKAYSDLGGEVTDCCRIFSETSDCRDIVLWTGIITAIAEREPAQALFLFRQMYREDLYPDSYTFSIVLKACAGLVTEMHALAVYSQVHVTAESGCLNASHLFSRESR</sequence>
<feature type="repeat" description="PPR" evidence="2">
    <location>
        <begin position="92"/>
        <end position="126"/>
    </location>
</feature>
<comment type="caution">
    <text evidence="3">The sequence shown here is derived from an EMBL/GenBank/DDBJ whole genome shotgun (WGS) entry which is preliminary data.</text>
</comment>
<dbReference type="InterPro" id="IPR002885">
    <property type="entry name" value="PPR_rpt"/>
</dbReference>
<gene>
    <name evidence="3" type="ORF">Tsubulata_044426</name>
</gene>
<dbReference type="Gene3D" id="1.25.40.10">
    <property type="entry name" value="Tetratricopeptide repeat domain"/>
    <property type="match status" value="3"/>
</dbReference>
<keyword evidence="4" id="KW-1185">Reference proteome</keyword>
<evidence type="ECO:0000256" key="2">
    <source>
        <dbReference type="PROSITE-ProRule" id="PRU00708"/>
    </source>
</evidence>
<dbReference type="PANTHER" id="PTHR24015:SF548">
    <property type="entry name" value="OS08G0340900 PROTEIN"/>
    <property type="match status" value="1"/>
</dbReference>
<evidence type="ECO:0000313" key="4">
    <source>
        <dbReference type="Proteomes" id="UP001141552"/>
    </source>
</evidence>
<accession>A0A9Q0GL78</accession>
<dbReference type="OrthoDB" id="1894072at2759"/>
<dbReference type="AlphaFoldDB" id="A0A9Q0GL78"/>
<evidence type="ECO:0000313" key="3">
    <source>
        <dbReference type="EMBL" id="KAJ4850927.1"/>
    </source>
</evidence>
<dbReference type="NCBIfam" id="TIGR00756">
    <property type="entry name" value="PPR"/>
    <property type="match status" value="2"/>
</dbReference>
<evidence type="ECO:0008006" key="5">
    <source>
        <dbReference type="Google" id="ProtNLM"/>
    </source>
</evidence>
<dbReference type="GO" id="GO:0009451">
    <property type="term" value="P:RNA modification"/>
    <property type="evidence" value="ECO:0007669"/>
    <property type="project" value="InterPro"/>
</dbReference>
<keyword evidence="1" id="KW-0677">Repeat</keyword>
<feature type="repeat" description="PPR" evidence="2">
    <location>
        <begin position="56"/>
        <end position="90"/>
    </location>
</feature>
<organism evidence="3 4">
    <name type="scientific">Turnera subulata</name>
    <dbReference type="NCBI Taxonomy" id="218843"/>
    <lineage>
        <taxon>Eukaryota</taxon>
        <taxon>Viridiplantae</taxon>
        <taxon>Streptophyta</taxon>
        <taxon>Embryophyta</taxon>
        <taxon>Tracheophyta</taxon>
        <taxon>Spermatophyta</taxon>
        <taxon>Magnoliopsida</taxon>
        <taxon>eudicotyledons</taxon>
        <taxon>Gunneridae</taxon>
        <taxon>Pentapetalae</taxon>
        <taxon>rosids</taxon>
        <taxon>fabids</taxon>
        <taxon>Malpighiales</taxon>
        <taxon>Passifloraceae</taxon>
        <taxon>Turnera</taxon>
    </lineage>
</organism>
<dbReference type="GO" id="GO:0003723">
    <property type="term" value="F:RNA binding"/>
    <property type="evidence" value="ECO:0007669"/>
    <property type="project" value="InterPro"/>
</dbReference>
<reference evidence="3" key="1">
    <citation type="submission" date="2022-02" db="EMBL/GenBank/DDBJ databases">
        <authorList>
            <person name="Henning P.M."/>
            <person name="McCubbin A.G."/>
            <person name="Shore J.S."/>
        </authorList>
    </citation>
    <scope>NUCLEOTIDE SEQUENCE</scope>
    <source>
        <strain evidence="3">F60SS</strain>
        <tissue evidence="3">Leaves</tissue>
    </source>
</reference>
<dbReference type="EMBL" id="JAKUCV010000183">
    <property type="protein sequence ID" value="KAJ4850927.1"/>
    <property type="molecule type" value="Genomic_DNA"/>
</dbReference>
<dbReference type="Pfam" id="PF01535">
    <property type="entry name" value="PPR"/>
    <property type="match status" value="4"/>
</dbReference>
<dbReference type="InterPro" id="IPR046960">
    <property type="entry name" value="PPR_At4g14850-like_plant"/>
</dbReference>
<protein>
    <recommendedName>
        <fullName evidence="5">Pentacotripeptide-repeat region of PRORP domain-containing protein</fullName>
    </recommendedName>
</protein>
<name>A0A9Q0GL78_9ROSI</name>
<proteinExistence type="predicted"/>
<reference evidence="3" key="2">
    <citation type="journal article" date="2023" name="Plants (Basel)">
        <title>Annotation of the Turnera subulata (Passifloraceae) Draft Genome Reveals the S-Locus Evolved after the Divergence of Turneroideae from Passifloroideae in a Stepwise Manner.</title>
        <authorList>
            <person name="Henning P.M."/>
            <person name="Roalson E.H."/>
            <person name="Mir W."/>
            <person name="McCubbin A.G."/>
            <person name="Shore J.S."/>
        </authorList>
    </citation>
    <scope>NUCLEOTIDE SEQUENCE</scope>
    <source>
        <strain evidence="3">F60SS</strain>
    </source>
</reference>
<dbReference type="PROSITE" id="PS51375">
    <property type="entry name" value="PPR"/>
    <property type="match status" value="2"/>
</dbReference>
<dbReference type="Proteomes" id="UP001141552">
    <property type="component" value="Unassembled WGS sequence"/>
</dbReference>
<dbReference type="FunFam" id="1.25.40.10:FF:000344">
    <property type="entry name" value="Pentatricopeptide repeat-containing protein"/>
    <property type="match status" value="1"/>
</dbReference>
<dbReference type="PANTHER" id="PTHR24015">
    <property type="entry name" value="OS07G0578800 PROTEIN-RELATED"/>
    <property type="match status" value="1"/>
</dbReference>
<evidence type="ECO:0000256" key="1">
    <source>
        <dbReference type="ARBA" id="ARBA00022737"/>
    </source>
</evidence>